<sequence length="268" mass="29180">GAMAGGWMSSAHGGFFQMNQVYTASPTNNSILKADGDGALFIGPAIESENFLLEFGFQSFSANDYLTAIDGMGFVYDYKDENNFARVIFINTKDMALDGGSTLPRGINVSRKIDGTWHDIITGDRSFSYVRGRPFDVAFTAENGNYHLVINGHEPLYLWNQWRNSYFPATPSEIKKGASSAEIHWTDQEVTSGNRYGVTTWGSRLAHILRAEVYSLEAKDVTPPEPAILAISQAGNNVTITWDGDGQLETSASVNGPWAEIGGSSPAT</sequence>
<gene>
    <name evidence="1" type="ORF">METZ01_LOCUS426451</name>
</gene>
<reference evidence="1" key="1">
    <citation type="submission" date="2018-05" db="EMBL/GenBank/DDBJ databases">
        <authorList>
            <person name="Lanie J.A."/>
            <person name="Ng W.-L."/>
            <person name="Kazmierczak K.M."/>
            <person name="Andrzejewski T.M."/>
            <person name="Davidsen T.M."/>
            <person name="Wayne K.J."/>
            <person name="Tettelin H."/>
            <person name="Glass J.I."/>
            <person name="Rusch D."/>
            <person name="Podicherti R."/>
            <person name="Tsui H.-C.T."/>
            <person name="Winkler M.E."/>
        </authorList>
    </citation>
    <scope>NUCLEOTIDE SEQUENCE</scope>
</reference>
<accession>A0A382XR34</accession>
<feature type="non-terminal residue" evidence="1">
    <location>
        <position position="268"/>
    </location>
</feature>
<organism evidence="1">
    <name type="scientific">marine metagenome</name>
    <dbReference type="NCBI Taxonomy" id="408172"/>
    <lineage>
        <taxon>unclassified sequences</taxon>
        <taxon>metagenomes</taxon>
        <taxon>ecological metagenomes</taxon>
    </lineage>
</organism>
<protein>
    <submittedName>
        <fullName evidence="1">Uncharacterized protein</fullName>
    </submittedName>
</protein>
<dbReference type="AlphaFoldDB" id="A0A382XR34"/>
<dbReference type="EMBL" id="UINC01169853">
    <property type="protein sequence ID" value="SVD73597.1"/>
    <property type="molecule type" value="Genomic_DNA"/>
</dbReference>
<feature type="non-terminal residue" evidence="1">
    <location>
        <position position="1"/>
    </location>
</feature>
<proteinExistence type="predicted"/>
<name>A0A382XR34_9ZZZZ</name>
<evidence type="ECO:0000313" key="1">
    <source>
        <dbReference type="EMBL" id="SVD73597.1"/>
    </source>
</evidence>